<feature type="region of interest" description="Disordered" evidence="4">
    <location>
        <begin position="63"/>
        <end position="166"/>
    </location>
</feature>
<feature type="compositionally biased region" description="Low complexity" evidence="4">
    <location>
        <begin position="92"/>
        <end position="147"/>
    </location>
</feature>
<dbReference type="Pfam" id="PF21314">
    <property type="entry name" value="TM_ErbB1"/>
    <property type="match status" value="1"/>
</dbReference>
<name>A0AAD7DPS7_MYCRO</name>
<evidence type="ECO:0000256" key="4">
    <source>
        <dbReference type="SAM" id="MobiDB-lite"/>
    </source>
</evidence>
<evidence type="ECO:0000259" key="6">
    <source>
        <dbReference type="Pfam" id="PF21314"/>
    </source>
</evidence>
<keyword evidence="5" id="KW-0472">Membrane</keyword>
<dbReference type="Proteomes" id="UP001221757">
    <property type="component" value="Unassembled WGS sequence"/>
</dbReference>
<evidence type="ECO:0000256" key="1">
    <source>
        <dbReference type="ARBA" id="ARBA00022553"/>
    </source>
</evidence>
<dbReference type="InterPro" id="IPR049328">
    <property type="entry name" value="TM_ErbB1"/>
</dbReference>
<feature type="domain" description="Epidermal growth factor receptor-like transmembrane-juxtamembrane segment" evidence="6">
    <location>
        <begin position="172"/>
        <end position="206"/>
    </location>
</feature>
<feature type="transmembrane region" description="Helical" evidence="5">
    <location>
        <begin position="172"/>
        <end position="193"/>
    </location>
</feature>
<feature type="compositionally biased region" description="Low complexity" evidence="4">
    <location>
        <begin position="63"/>
        <end position="86"/>
    </location>
</feature>
<dbReference type="AlphaFoldDB" id="A0AAD7DPS7"/>
<evidence type="ECO:0000256" key="3">
    <source>
        <dbReference type="ARBA" id="ARBA00022840"/>
    </source>
</evidence>
<sequence length="274" mass="28535">MTPRPTDMVLEHSNAARLLDGARSPDHDRRSIEVPPKVSTFFSVASAHLAAFCQDHPCIGHNPASPSSPTSTTPGTLPSAPTVNPSTPSPDTPSTHTPSRSSSLPSTTSTISSSTPAPIDPSSTNSADGDSSSSLSPLPSISTLTASAPPPSNPTTSNSAAVKSKSTNRTPIVAGVVGAIVLLALLAAVVALYQRRRRLRDRREWERTHAEIADAVREVGGPGVLPATAGSWSRVDHASDRGFPREKSTDPLFWKDGAPPRDGPLHPSASSESL</sequence>
<proteinExistence type="predicted"/>
<feature type="region of interest" description="Disordered" evidence="4">
    <location>
        <begin position="227"/>
        <end position="274"/>
    </location>
</feature>
<gene>
    <name evidence="7" type="ORF">B0H17DRAFT_1199184</name>
</gene>
<dbReference type="EMBL" id="JARKIE010000041">
    <property type="protein sequence ID" value="KAJ7694664.1"/>
    <property type="molecule type" value="Genomic_DNA"/>
</dbReference>
<keyword evidence="1" id="KW-0597">Phosphoprotein</keyword>
<protein>
    <recommendedName>
        <fullName evidence="6">Epidermal growth factor receptor-like transmembrane-juxtamembrane segment domain-containing protein</fullName>
    </recommendedName>
</protein>
<dbReference type="GO" id="GO:0005524">
    <property type="term" value="F:ATP binding"/>
    <property type="evidence" value="ECO:0007669"/>
    <property type="project" value="UniProtKB-KW"/>
</dbReference>
<feature type="compositionally biased region" description="Basic and acidic residues" evidence="4">
    <location>
        <begin position="234"/>
        <end position="249"/>
    </location>
</feature>
<keyword evidence="3" id="KW-0067">ATP-binding</keyword>
<evidence type="ECO:0000313" key="7">
    <source>
        <dbReference type="EMBL" id="KAJ7694664.1"/>
    </source>
</evidence>
<evidence type="ECO:0000256" key="5">
    <source>
        <dbReference type="SAM" id="Phobius"/>
    </source>
</evidence>
<evidence type="ECO:0000256" key="2">
    <source>
        <dbReference type="ARBA" id="ARBA00022741"/>
    </source>
</evidence>
<keyword evidence="8" id="KW-1185">Reference proteome</keyword>
<keyword evidence="5" id="KW-1133">Transmembrane helix</keyword>
<comment type="caution">
    <text evidence="7">The sequence shown here is derived from an EMBL/GenBank/DDBJ whole genome shotgun (WGS) entry which is preliminary data.</text>
</comment>
<organism evidence="7 8">
    <name type="scientific">Mycena rosella</name>
    <name type="common">Pink bonnet</name>
    <name type="synonym">Agaricus rosellus</name>
    <dbReference type="NCBI Taxonomy" id="1033263"/>
    <lineage>
        <taxon>Eukaryota</taxon>
        <taxon>Fungi</taxon>
        <taxon>Dikarya</taxon>
        <taxon>Basidiomycota</taxon>
        <taxon>Agaricomycotina</taxon>
        <taxon>Agaricomycetes</taxon>
        <taxon>Agaricomycetidae</taxon>
        <taxon>Agaricales</taxon>
        <taxon>Marasmiineae</taxon>
        <taxon>Mycenaceae</taxon>
        <taxon>Mycena</taxon>
    </lineage>
</organism>
<reference evidence="7" key="1">
    <citation type="submission" date="2023-03" db="EMBL/GenBank/DDBJ databases">
        <title>Massive genome expansion in bonnet fungi (Mycena s.s.) driven by repeated elements and novel gene families across ecological guilds.</title>
        <authorList>
            <consortium name="Lawrence Berkeley National Laboratory"/>
            <person name="Harder C.B."/>
            <person name="Miyauchi S."/>
            <person name="Viragh M."/>
            <person name="Kuo A."/>
            <person name="Thoen E."/>
            <person name="Andreopoulos B."/>
            <person name="Lu D."/>
            <person name="Skrede I."/>
            <person name="Drula E."/>
            <person name="Henrissat B."/>
            <person name="Morin E."/>
            <person name="Kohler A."/>
            <person name="Barry K."/>
            <person name="LaButti K."/>
            <person name="Morin E."/>
            <person name="Salamov A."/>
            <person name="Lipzen A."/>
            <person name="Mereny Z."/>
            <person name="Hegedus B."/>
            <person name="Baldrian P."/>
            <person name="Stursova M."/>
            <person name="Weitz H."/>
            <person name="Taylor A."/>
            <person name="Grigoriev I.V."/>
            <person name="Nagy L.G."/>
            <person name="Martin F."/>
            <person name="Kauserud H."/>
        </authorList>
    </citation>
    <scope>NUCLEOTIDE SEQUENCE</scope>
    <source>
        <strain evidence="7">CBHHK067</strain>
    </source>
</reference>
<accession>A0AAD7DPS7</accession>
<keyword evidence="2" id="KW-0547">Nucleotide-binding</keyword>
<keyword evidence="5" id="KW-0812">Transmembrane</keyword>
<evidence type="ECO:0000313" key="8">
    <source>
        <dbReference type="Proteomes" id="UP001221757"/>
    </source>
</evidence>